<evidence type="ECO:0000313" key="5">
    <source>
        <dbReference type="Proteomes" id="UP000198341"/>
    </source>
</evidence>
<dbReference type="InterPro" id="IPR000195">
    <property type="entry name" value="Rab-GAP-TBC_dom"/>
</dbReference>
<dbReference type="Gene3D" id="1.10.472.80">
    <property type="entry name" value="Ypt/Rab-GAP domain of gyp1p, domain 3"/>
    <property type="match status" value="1"/>
</dbReference>
<dbReference type="InterPro" id="IPR035969">
    <property type="entry name" value="Rab-GAP_TBC_sf"/>
</dbReference>
<dbReference type="eggNOG" id="KOG4567">
    <property type="taxonomic scope" value="Eukaryota"/>
</dbReference>
<protein>
    <recommendedName>
        <fullName evidence="3">Rab-GAP TBC domain-containing protein</fullName>
    </recommendedName>
</protein>
<dbReference type="PANTHER" id="PTHR22957">
    <property type="entry name" value="TBC1 DOMAIN FAMILY MEMBER GTPASE-ACTIVATING PROTEIN"/>
    <property type="match status" value="1"/>
</dbReference>
<evidence type="ECO:0000256" key="2">
    <source>
        <dbReference type="SAM" id="MobiDB-lite"/>
    </source>
</evidence>
<dbReference type="GO" id="GO:0006886">
    <property type="term" value="P:intracellular protein transport"/>
    <property type="evidence" value="ECO:0007669"/>
    <property type="project" value="TreeGrafter"/>
</dbReference>
<sequence length="452" mass="52572">MENEARRRFPPPRSEEKEASSRDRANGSTNNNNNFFERFLKLSSLREKLELVKEKAERKRKQRRGWTEKKEERLCPLPNVIRVESNAGASSTSNASSSSLPEIWRARRQNLENCLQGECVKREKLREIVADGFVPDQPSSVRYDVWSYLLRVVPEARREREEERRKKRETYEAFAEELASCVRTPDVSVEMTYKYEDIKSPTKSRATRVAVELKVKQVNEEDKDILEQIERDVERLHPSLHFFNDEIEAAPKRKDMTEALFVFAKLNPGLRYVQGMHELLAPLYFVCFNHPDKNGVAKDAKSDSFWMFVELISELRDAYCKELDKTDQGINHLLSEHDNLLRNRCPAVATKMIDELNVKPQFYAFRWCVLMFAGEFDFPSVLRTFDFLVAWPRGKRDALLRLCSAMVCNVQKELLDENCDFAVAMRTLQNYPACDVNKIIKIACAFPYLAAS</sequence>
<dbReference type="EMBL" id="FO082278">
    <property type="protein sequence ID" value="CCO14136.1"/>
    <property type="molecule type" value="Genomic_DNA"/>
</dbReference>
<evidence type="ECO:0000256" key="1">
    <source>
        <dbReference type="SAM" id="Coils"/>
    </source>
</evidence>
<keyword evidence="1" id="KW-0175">Coiled coil</keyword>
<dbReference type="OrthoDB" id="10263206at2759"/>
<feature type="coiled-coil region" evidence="1">
    <location>
        <begin position="42"/>
        <end position="69"/>
    </location>
</feature>
<dbReference type="Gene3D" id="1.10.8.270">
    <property type="entry name" value="putative rabgap domain of human tbc1 domain family member 14 like domains"/>
    <property type="match status" value="1"/>
</dbReference>
<dbReference type="SMART" id="SM00164">
    <property type="entry name" value="TBC"/>
    <property type="match status" value="1"/>
</dbReference>
<evidence type="ECO:0000259" key="3">
    <source>
        <dbReference type="PROSITE" id="PS50086"/>
    </source>
</evidence>
<evidence type="ECO:0000313" key="4">
    <source>
        <dbReference type="EMBL" id="CCO14136.1"/>
    </source>
</evidence>
<proteinExistence type="predicted"/>
<dbReference type="GeneID" id="19017891"/>
<dbReference type="RefSeq" id="XP_007515257.1">
    <property type="nucleotide sequence ID" value="XM_007515195.1"/>
</dbReference>
<reference evidence="4 5" key="1">
    <citation type="submission" date="2011-10" db="EMBL/GenBank/DDBJ databases">
        <authorList>
            <person name="Genoscope - CEA"/>
        </authorList>
    </citation>
    <scope>NUCLEOTIDE SEQUENCE [LARGE SCALE GENOMIC DNA]</scope>
    <source>
        <strain evidence="4 5">RCC 1105</strain>
    </source>
</reference>
<feature type="region of interest" description="Disordered" evidence="2">
    <location>
        <begin position="1"/>
        <end position="34"/>
    </location>
</feature>
<feature type="compositionally biased region" description="Basic and acidic residues" evidence="2">
    <location>
        <begin position="1"/>
        <end position="25"/>
    </location>
</feature>
<feature type="domain" description="Rab-GAP TBC" evidence="3">
    <location>
        <begin position="136"/>
        <end position="392"/>
    </location>
</feature>
<dbReference type="Pfam" id="PF00566">
    <property type="entry name" value="RabGAP-TBC"/>
    <property type="match status" value="1"/>
</dbReference>
<keyword evidence="5" id="KW-1185">Reference proteome</keyword>
<gene>
    <name evidence="4" type="ORF">Bathy01g01550</name>
</gene>
<name>K8E931_9CHLO</name>
<dbReference type="PROSITE" id="PS50086">
    <property type="entry name" value="TBC_RABGAP"/>
    <property type="match status" value="1"/>
</dbReference>
<accession>K8E931</accession>
<organism evidence="4 5">
    <name type="scientific">Bathycoccus prasinos</name>
    <dbReference type="NCBI Taxonomy" id="41875"/>
    <lineage>
        <taxon>Eukaryota</taxon>
        <taxon>Viridiplantae</taxon>
        <taxon>Chlorophyta</taxon>
        <taxon>Mamiellophyceae</taxon>
        <taxon>Mamiellales</taxon>
        <taxon>Bathycoccaceae</taxon>
        <taxon>Bathycoccus</taxon>
    </lineage>
</organism>
<dbReference type="SUPFAM" id="SSF47923">
    <property type="entry name" value="Ypt/Rab-GAP domain of gyp1p"/>
    <property type="match status" value="2"/>
</dbReference>
<dbReference type="PANTHER" id="PTHR22957:SF27">
    <property type="entry name" value="TBC1 DOMAIN FAMILY MEMBER 13"/>
    <property type="match status" value="1"/>
</dbReference>
<dbReference type="GO" id="GO:0005096">
    <property type="term" value="F:GTPase activator activity"/>
    <property type="evidence" value="ECO:0007669"/>
    <property type="project" value="TreeGrafter"/>
</dbReference>
<dbReference type="AlphaFoldDB" id="K8E931"/>
<dbReference type="KEGG" id="bpg:Bathy01g01550"/>
<dbReference type="Proteomes" id="UP000198341">
    <property type="component" value="Chromosome 1"/>
</dbReference>